<accession>A0A2S0WNL8</accession>
<sequence length="129" mass="13779">MIVGFLLVAGAVAIGVVIAVERTGASKNAPLTATTTQVEYTSYDPETRSSSSGVGRSTIEGANVRYRYRAEGRWFETQDPIWKPSARLADRAVCFDPDDPAAHTLRGNTDTPCGEGNHGAVRRAKAVTP</sequence>
<reference evidence="3" key="1">
    <citation type="submission" date="2018-01" db="EMBL/GenBank/DDBJ databases">
        <authorList>
            <person name="Li J."/>
        </authorList>
    </citation>
    <scope>NUCLEOTIDE SEQUENCE [LARGE SCALE GENOMIC DNA]</scope>
    <source>
        <strain evidence="3">592</strain>
    </source>
</reference>
<accession>A0A5F2F083</accession>
<dbReference type="Proteomes" id="UP000244384">
    <property type="component" value="Chromosome"/>
</dbReference>
<name>A0A2S0WNL8_9ACTN</name>
<dbReference type="RefSeq" id="WP_108578631.1">
    <property type="nucleotide sequence ID" value="NZ_CP026952.1"/>
</dbReference>
<feature type="region of interest" description="Disordered" evidence="1">
    <location>
        <begin position="106"/>
        <end position="129"/>
    </location>
</feature>
<organism evidence="2 3">
    <name type="scientific">Aeromicrobium chenweiae</name>
    <dbReference type="NCBI Taxonomy" id="2079793"/>
    <lineage>
        <taxon>Bacteria</taxon>
        <taxon>Bacillati</taxon>
        <taxon>Actinomycetota</taxon>
        <taxon>Actinomycetes</taxon>
        <taxon>Propionibacteriales</taxon>
        <taxon>Nocardioidaceae</taxon>
        <taxon>Aeromicrobium</taxon>
    </lineage>
</organism>
<gene>
    <name evidence="2" type="ORF">C3E78_11870</name>
</gene>
<feature type="compositionally biased region" description="Basic residues" evidence="1">
    <location>
        <begin position="120"/>
        <end position="129"/>
    </location>
</feature>
<dbReference type="KEGG" id="aez:C3E78_11870"/>
<proteinExistence type="predicted"/>
<dbReference type="OrthoDB" id="3874231at2"/>
<keyword evidence="3" id="KW-1185">Reference proteome</keyword>
<dbReference type="AlphaFoldDB" id="A0A2S0WNL8"/>
<protein>
    <submittedName>
        <fullName evidence="2">Uncharacterized protein</fullName>
    </submittedName>
</protein>
<evidence type="ECO:0000313" key="3">
    <source>
        <dbReference type="Proteomes" id="UP000244384"/>
    </source>
</evidence>
<dbReference type="EMBL" id="CP026952">
    <property type="protein sequence ID" value="AWB92844.1"/>
    <property type="molecule type" value="Genomic_DNA"/>
</dbReference>
<evidence type="ECO:0000256" key="1">
    <source>
        <dbReference type="SAM" id="MobiDB-lite"/>
    </source>
</evidence>
<evidence type="ECO:0000313" key="2">
    <source>
        <dbReference type="EMBL" id="AWB92844.1"/>
    </source>
</evidence>